<proteinExistence type="predicted"/>
<evidence type="ECO:0000313" key="3">
    <source>
        <dbReference type="Proteomes" id="UP000574390"/>
    </source>
</evidence>
<evidence type="ECO:0000313" key="2">
    <source>
        <dbReference type="EMBL" id="KAF4740257.1"/>
    </source>
</evidence>
<reference evidence="2 3" key="1">
    <citation type="submission" date="2020-04" db="EMBL/GenBank/DDBJ databases">
        <title>Perkinsus olseni comparative genomics.</title>
        <authorList>
            <person name="Bogema D.R."/>
        </authorList>
    </citation>
    <scope>NUCLEOTIDE SEQUENCE [LARGE SCALE GENOMIC DNA]</scope>
    <source>
        <strain evidence="2">ATCC PRA-205</strain>
    </source>
</reference>
<comment type="caution">
    <text evidence="2">The sequence shown here is derived from an EMBL/GenBank/DDBJ whole genome shotgun (WGS) entry which is preliminary data.</text>
</comment>
<accession>A0A7J6T5X7</accession>
<evidence type="ECO:0000256" key="1">
    <source>
        <dbReference type="SAM" id="MobiDB-lite"/>
    </source>
</evidence>
<organism evidence="2 3">
    <name type="scientific">Perkinsus olseni</name>
    <name type="common">Perkinsus atlanticus</name>
    <dbReference type="NCBI Taxonomy" id="32597"/>
    <lineage>
        <taxon>Eukaryota</taxon>
        <taxon>Sar</taxon>
        <taxon>Alveolata</taxon>
        <taxon>Perkinsozoa</taxon>
        <taxon>Perkinsea</taxon>
        <taxon>Perkinsida</taxon>
        <taxon>Perkinsidae</taxon>
        <taxon>Perkinsus</taxon>
    </lineage>
</organism>
<dbReference type="Proteomes" id="UP000574390">
    <property type="component" value="Unassembled WGS sequence"/>
</dbReference>
<dbReference type="EMBL" id="JABANM010009863">
    <property type="protein sequence ID" value="KAF4740257.1"/>
    <property type="molecule type" value="Genomic_DNA"/>
</dbReference>
<name>A0A7J6T5X7_PEROL</name>
<dbReference type="AlphaFoldDB" id="A0A7J6T5X7"/>
<feature type="region of interest" description="Disordered" evidence="1">
    <location>
        <begin position="1"/>
        <end position="33"/>
    </location>
</feature>
<gene>
    <name evidence="2" type="ORF">FOZ62_018230</name>
</gene>
<feature type="non-terminal residue" evidence="2">
    <location>
        <position position="1"/>
    </location>
</feature>
<sequence length="174" mass="18790">SIPSRKDTADNVDDNTNKISSSPSSSSFGLDIGASYHHTSRPVHDTGPRNLRHIIASLSTQNMNGYDDMLDDYARQPVTSNSVHDTSTTPLHIGLDDPLMEIKASSSSHVGGRHLCSPSSHAALPTADIATPLNNTICSMEVIKSTPTSLPSSVLILVVGFQDGHIRFYDTNYW</sequence>
<feature type="non-terminal residue" evidence="2">
    <location>
        <position position="174"/>
    </location>
</feature>
<protein>
    <submittedName>
        <fullName evidence="2">Uncharacterized protein</fullName>
    </submittedName>
</protein>